<dbReference type="STRING" id="999415.HMPREF9943_01467"/>
<sequence length="413" mass="47494">MEKQIAAKILTDYFKKKTYLNIALNKELNHASLNRQGKNRVTVMVYGTIQNLLFLEYQLHDLIQGKHVKVYERSLLLVSLYEYYYMHVPEYAIADESVKIAKKKGQRTAGFINAVLRHAFKSQKPLPDDDIEKISVETSHPLWMVKMFIKQYGLEETRRICLANLQIPNRTARVNTLKITKEQFLKDYSDFKEGLLSEDAVIYNQGNIAHTEAFKKGFITIQDESSQLPAKFLNPRENSTVLDMCGAPGSKTAHLAALMNNTGHIDVYDLYEHKIELIKKNITRLGVTNTTIHCGDSTLLNEQINKKYDYILLDGPCSGLGVLARKPEIKYHDSRVMDEIIPLQLKLLENAYVLCKNSGSIVYSTCTINKKENEKQIESFLLKHPDMKKKKELTILPYMYHSDGFYVCLLEKE</sequence>
<dbReference type="SUPFAM" id="SSF53335">
    <property type="entry name" value="S-adenosyl-L-methionine-dependent methyltransferases"/>
    <property type="match status" value="1"/>
</dbReference>
<dbReference type="EMBL" id="AGEJ01000024">
    <property type="protein sequence ID" value="EMD16064.1"/>
    <property type="molecule type" value="Genomic_DNA"/>
</dbReference>
<evidence type="ECO:0000256" key="7">
    <source>
        <dbReference type="ARBA" id="ARBA00022679"/>
    </source>
</evidence>
<keyword evidence="16" id="KW-1185">Reference proteome</keyword>
<dbReference type="InterPro" id="IPR001678">
    <property type="entry name" value="MeTrfase_RsmB-F_NOP2_dom"/>
</dbReference>
<dbReference type="Gene3D" id="3.30.70.1170">
    <property type="entry name" value="Sun protein, domain 3"/>
    <property type="match status" value="1"/>
</dbReference>
<protein>
    <recommendedName>
        <fullName evidence="3">16S rRNA (cytosine(967)-C(5))-methyltransferase</fullName>
        <ecNumber evidence="3">2.1.1.176</ecNumber>
    </recommendedName>
    <alternativeName>
        <fullName evidence="10">16S rRNA m5C967 methyltransferase</fullName>
    </alternativeName>
    <alternativeName>
        <fullName evidence="11">rRNA (cytosine-C(5)-)-methyltransferase RsmB</fullName>
    </alternativeName>
</protein>
<evidence type="ECO:0000256" key="5">
    <source>
        <dbReference type="ARBA" id="ARBA00022552"/>
    </source>
</evidence>
<dbReference type="OrthoDB" id="9810297at2"/>
<dbReference type="Pfam" id="PF01189">
    <property type="entry name" value="Methyltr_RsmB-F"/>
    <property type="match status" value="1"/>
</dbReference>
<dbReference type="Pfam" id="PF01029">
    <property type="entry name" value="NusB"/>
    <property type="match status" value="1"/>
</dbReference>
<evidence type="ECO:0000256" key="10">
    <source>
        <dbReference type="ARBA" id="ARBA00030399"/>
    </source>
</evidence>
<evidence type="ECO:0000256" key="4">
    <source>
        <dbReference type="ARBA" id="ARBA00022490"/>
    </source>
</evidence>
<name>M2PKG4_9FIRM</name>
<evidence type="ECO:0000256" key="13">
    <source>
        <dbReference type="PROSITE-ProRule" id="PRU01023"/>
    </source>
</evidence>
<dbReference type="PROSITE" id="PS51686">
    <property type="entry name" value="SAM_MT_RSMB_NOP"/>
    <property type="match status" value="1"/>
</dbReference>
<dbReference type="PANTHER" id="PTHR22807">
    <property type="entry name" value="NOP2 YEAST -RELATED NOL1/NOP2/FMU SUN DOMAIN-CONTAINING"/>
    <property type="match status" value="1"/>
</dbReference>
<evidence type="ECO:0000256" key="3">
    <source>
        <dbReference type="ARBA" id="ARBA00012140"/>
    </source>
</evidence>
<dbReference type="InterPro" id="IPR006027">
    <property type="entry name" value="NusB_RsmB_TIM44"/>
</dbReference>
<evidence type="ECO:0000256" key="6">
    <source>
        <dbReference type="ARBA" id="ARBA00022603"/>
    </source>
</evidence>
<dbReference type="NCBIfam" id="NF011494">
    <property type="entry name" value="PRK14902.1"/>
    <property type="match status" value="1"/>
</dbReference>
<dbReference type="RefSeq" id="WP_004803594.1">
    <property type="nucleotide sequence ID" value="NZ_KB446649.1"/>
</dbReference>
<proteinExistence type="inferred from homology"/>
<dbReference type="Gene3D" id="1.10.940.10">
    <property type="entry name" value="NusB-like"/>
    <property type="match status" value="1"/>
</dbReference>
<dbReference type="InterPro" id="IPR035926">
    <property type="entry name" value="NusB-like_sf"/>
</dbReference>
<feature type="binding site" evidence="13">
    <location>
        <position position="314"/>
    </location>
    <ligand>
        <name>S-adenosyl-L-methionine</name>
        <dbReference type="ChEBI" id="CHEBI:59789"/>
    </ligand>
</feature>
<accession>M2PKG4</accession>
<evidence type="ECO:0000256" key="1">
    <source>
        <dbReference type="ARBA" id="ARBA00002724"/>
    </source>
</evidence>
<organism evidence="15 16">
    <name type="scientific">Eggerthia catenaformis OT 569 = DSM 20559</name>
    <dbReference type="NCBI Taxonomy" id="999415"/>
    <lineage>
        <taxon>Bacteria</taxon>
        <taxon>Bacillati</taxon>
        <taxon>Bacillota</taxon>
        <taxon>Erysipelotrichia</taxon>
        <taxon>Erysipelotrichales</taxon>
        <taxon>Coprobacillaceae</taxon>
        <taxon>Eggerthia</taxon>
    </lineage>
</organism>
<dbReference type="PANTHER" id="PTHR22807:SF53">
    <property type="entry name" value="RIBOSOMAL RNA SMALL SUBUNIT METHYLTRANSFERASE B-RELATED"/>
    <property type="match status" value="1"/>
</dbReference>
<comment type="function">
    <text evidence="1">Specifically methylates the cytosine at position 967 (m5C967) of 16S rRNA.</text>
</comment>
<dbReference type="PATRIC" id="fig|999415.3.peg.1494"/>
<keyword evidence="7 13" id="KW-0808">Transferase</keyword>
<gene>
    <name evidence="15" type="ORF">HMPREF9943_01467</name>
</gene>
<feature type="active site" description="Nucleophile" evidence="13">
    <location>
        <position position="366"/>
    </location>
</feature>
<dbReference type="Pfam" id="PF22458">
    <property type="entry name" value="RsmF-B_ferredox"/>
    <property type="match status" value="1"/>
</dbReference>
<evidence type="ECO:0000256" key="12">
    <source>
        <dbReference type="ARBA" id="ARBA00047283"/>
    </source>
</evidence>
<keyword evidence="9 13" id="KW-0694">RNA-binding</keyword>
<keyword evidence="4" id="KW-0963">Cytoplasm</keyword>
<keyword evidence="5" id="KW-0698">rRNA processing</keyword>
<dbReference type="GO" id="GO:0005737">
    <property type="term" value="C:cytoplasm"/>
    <property type="evidence" value="ECO:0007669"/>
    <property type="project" value="UniProtKB-SubCell"/>
</dbReference>
<dbReference type="CDD" id="cd02440">
    <property type="entry name" value="AdoMet_MTases"/>
    <property type="match status" value="1"/>
</dbReference>
<dbReference type="NCBIfam" id="TIGR00563">
    <property type="entry name" value="rsmB"/>
    <property type="match status" value="1"/>
</dbReference>
<dbReference type="PRINTS" id="PR02008">
    <property type="entry name" value="RCMTFAMILY"/>
</dbReference>
<dbReference type="BioCyc" id="ECAT999415-HMP:GTTI-1511-MONOMER"/>
<keyword evidence="6 13" id="KW-0489">Methyltransferase</keyword>
<evidence type="ECO:0000256" key="2">
    <source>
        <dbReference type="ARBA" id="ARBA00004496"/>
    </source>
</evidence>
<dbReference type="AlphaFoldDB" id="M2PKG4"/>
<evidence type="ECO:0000259" key="14">
    <source>
        <dbReference type="PROSITE" id="PS51686"/>
    </source>
</evidence>
<dbReference type="GO" id="GO:0006355">
    <property type="term" value="P:regulation of DNA-templated transcription"/>
    <property type="evidence" value="ECO:0007669"/>
    <property type="project" value="InterPro"/>
</dbReference>
<evidence type="ECO:0000256" key="8">
    <source>
        <dbReference type="ARBA" id="ARBA00022691"/>
    </source>
</evidence>
<dbReference type="InterPro" id="IPR004573">
    <property type="entry name" value="rRNA_ssu_MeTfrase_B"/>
</dbReference>
<dbReference type="InterPro" id="IPR023267">
    <property type="entry name" value="RCMT"/>
</dbReference>
<comment type="caution">
    <text evidence="15">The sequence shown here is derived from an EMBL/GenBank/DDBJ whole genome shotgun (WGS) entry which is preliminary data.</text>
</comment>
<comment type="subcellular location">
    <subcellularLocation>
        <location evidence="2">Cytoplasm</location>
    </subcellularLocation>
</comment>
<evidence type="ECO:0000256" key="11">
    <source>
        <dbReference type="ARBA" id="ARBA00031088"/>
    </source>
</evidence>
<dbReference type="Gene3D" id="3.40.50.150">
    <property type="entry name" value="Vaccinia Virus protein VP39"/>
    <property type="match status" value="1"/>
</dbReference>
<evidence type="ECO:0000313" key="16">
    <source>
        <dbReference type="Proteomes" id="UP000011758"/>
    </source>
</evidence>
<dbReference type="InterPro" id="IPR029063">
    <property type="entry name" value="SAM-dependent_MTases_sf"/>
</dbReference>
<dbReference type="EC" id="2.1.1.176" evidence="3"/>
<keyword evidence="8 13" id="KW-0949">S-adenosyl-L-methionine</keyword>
<feature type="domain" description="SAM-dependent MTase RsmB/NOP-type" evidence="14">
    <location>
        <begin position="146"/>
        <end position="413"/>
    </location>
</feature>
<comment type="caution">
    <text evidence="13">Lacks conserved residue(s) required for the propagation of feature annotation.</text>
</comment>
<feature type="binding site" evidence="13">
    <location>
        <position position="296"/>
    </location>
    <ligand>
        <name>S-adenosyl-L-methionine</name>
        <dbReference type="ChEBI" id="CHEBI:59789"/>
    </ligand>
</feature>
<evidence type="ECO:0000313" key="15">
    <source>
        <dbReference type="EMBL" id="EMD16064.1"/>
    </source>
</evidence>
<dbReference type="GO" id="GO:0003723">
    <property type="term" value="F:RNA binding"/>
    <property type="evidence" value="ECO:0007669"/>
    <property type="project" value="UniProtKB-UniRule"/>
</dbReference>
<feature type="binding site" evidence="13">
    <location>
        <position position="269"/>
    </location>
    <ligand>
        <name>S-adenosyl-L-methionine</name>
        <dbReference type="ChEBI" id="CHEBI:59789"/>
    </ligand>
</feature>
<evidence type="ECO:0000256" key="9">
    <source>
        <dbReference type="ARBA" id="ARBA00022884"/>
    </source>
</evidence>
<reference evidence="15 16" key="1">
    <citation type="submission" date="2013-02" db="EMBL/GenBank/DDBJ databases">
        <title>The Genome Sequence of Lactobacillus catenaformis F0143.</title>
        <authorList>
            <consortium name="The Broad Institute Genome Sequencing Platform"/>
            <person name="Earl A."/>
            <person name="Ward D."/>
            <person name="Feldgarden M."/>
            <person name="Gevers D."/>
            <person name="Izard J."/>
            <person name="Blanton J.M."/>
            <person name="Mathney J."/>
            <person name="Dewhirst F.E."/>
            <person name="Young S.K."/>
            <person name="Zeng Q."/>
            <person name="Gargeya S."/>
            <person name="Fitzgerald M."/>
            <person name="Haas B."/>
            <person name="Abouelleil A."/>
            <person name="Alvarado L."/>
            <person name="Arachchi H.M."/>
            <person name="Berlin A."/>
            <person name="Chapman S.B."/>
            <person name="Gearin G."/>
            <person name="Goldberg J."/>
            <person name="Griggs A."/>
            <person name="Gujja S."/>
            <person name="Hansen M."/>
            <person name="Heiman D."/>
            <person name="Howarth C."/>
            <person name="Larimer J."/>
            <person name="Lui A."/>
            <person name="MacDonald P.J.P."/>
            <person name="McCowen C."/>
            <person name="Montmayeur A."/>
            <person name="Murphy C."/>
            <person name="Neiman D."/>
            <person name="Pearson M."/>
            <person name="Priest M."/>
            <person name="Roberts A."/>
            <person name="Saif S."/>
            <person name="Shea T."/>
            <person name="Sisk P."/>
            <person name="Stolte C."/>
            <person name="Sykes S."/>
            <person name="Wortman J."/>
            <person name="Nusbaum C."/>
            <person name="Birren B."/>
        </authorList>
    </citation>
    <scope>NUCLEOTIDE SEQUENCE [LARGE SCALE GENOMIC DNA]</scope>
    <source>
        <strain evidence="15 16">OT 569</strain>
    </source>
</reference>
<dbReference type="eggNOG" id="COG0144">
    <property type="taxonomic scope" value="Bacteria"/>
</dbReference>
<comment type="similarity">
    <text evidence="13">Belongs to the class I-like SAM-binding methyltransferase superfamily. RsmB/NOP family.</text>
</comment>
<dbReference type="GO" id="GO:0008649">
    <property type="term" value="F:rRNA methyltransferase activity"/>
    <property type="evidence" value="ECO:0007669"/>
    <property type="project" value="InterPro"/>
</dbReference>
<dbReference type="InterPro" id="IPR054728">
    <property type="entry name" value="RsmB-like_ferredoxin"/>
</dbReference>
<dbReference type="InterPro" id="IPR049560">
    <property type="entry name" value="MeTrfase_RsmB-F_NOP2_cat"/>
</dbReference>
<dbReference type="SUPFAM" id="SSF48013">
    <property type="entry name" value="NusB-like"/>
    <property type="match status" value="1"/>
</dbReference>
<dbReference type="Proteomes" id="UP000011758">
    <property type="component" value="Unassembled WGS sequence"/>
</dbReference>
<comment type="catalytic activity">
    <reaction evidence="12">
        <text>cytidine(967) in 16S rRNA + S-adenosyl-L-methionine = 5-methylcytidine(967) in 16S rRNA + S-adenosyl-L-homocysteine + H(+)</text>
        <dbReference type="Rhea" id="RHEA:42748"/>
        <dbReference type="Rhea" id="RHEA-COMP:10219"/>
        <dbReference type="Rhea" id="RHEA-COMP:10220"/>
        <dbReference type="ChEBI" id="CHEBI:15378"/>
        <dbReference type="ChEBI" id="CHEBI:57856"/>
        <dbReference type="ChEBI" id="CHEBI:59789"/>
        <dbReference type="ChEBI" id="CHEBI:74483"/>
        <dbReference type="ChEBI" id="CHEBI:82748"/>
        <dbReference type="EC" id="2.1.1.176"/>
    </reaction>
</comment>